<dbReference type="AlphaFoldDB" id="A0A091BSC6"/>
<reference evidence="5 7" key="2">
    <citation type="submission" date="2016-10" db="EMBL/GenBank/DDBJ databases">
        <authorList>
            <person name="Varghese N."/>
            <person name="Submissions S."/>
        </authorList>
    </citation>
    <scope>NUCLEOTIDE SEQUENCE [LARGE SCALE GENOMIC DNA]</scope>
    <source>
        <strain evidence="5 7">JB1</strain>
    </source>
</reference>
<organism evidence="4 6">
    <name type="scientific">Streptococcus equinus JB1</name>
    <dbReference type="NCBI Taxonomy" id="1294274"/>
    <lineage>
        <taxon>Bacteria</taxon>
        <taxon>Bacillati</taxon>
        <taxon>Bacillota</taxon>
        <taxon>Bacilli</taxon>
        <taxon>Lactobacillales</taxon>
        <taxon>Streptococcaceae</taxon>
        <taxon>Streptococcus</taxon>
    </lineage>
</organism>
<evidence type="ECO:0000256" key="1">
    <source>
        <dbReference type="ARBA" id="ARBA00009067"/>
    </source>
</evidence>
<dbReference type="GO" id="GO:0006508">
    <property type="term" value="P:proteolysis"/>
    <property type="evidence" value="ECO:0007669"/>
    <property type="project" value="UniProtKB-KW"/>
</dbReference>
<evidence type="ECO:0000313" key="5">
    <source>
        <dbReference type="EMBL" id="SFL17986.1"/>
    </source>
</evidence>
<reference evidence="4 6" key="1">
    <citation type="journal article" date="2014" name="Genome Announc.">
        <title>Draft Genome Sequences of Streptococcus bovis Strains ATCC 33317 and JB1.</title>
        <authorList>
            <person name="Benahmed F.H."/>
            <person name="Gopinath G.R."/>
            <person name="Harbottle H."/>
            <person name="Cotta M.A."/>
            <person name="Luo Y."/>
            <person name="Henderson C."/>
            <person name="Teri P."/>
            <person name="Soppet D."/>
            <person name="Rasmussen M."/>
            <person name="Whitehead T.R."/>
            <person name="Davidson M."/>
        </authorList>
    </citation>
    <scope>NUCLEOTIDE SEQUENCE [LARGE SCALE GENOMIC DNA]</scope>
    <source>
        <strain evidence="4 6">JB1</strain>
    </source>
</reference>
<dbReference type="GO" id="GO:0080120">
    <property type="term" value="P:CAAX-box protein maturation"/>
    <property type="evidence" value="ECO:0007669"/>
    <property type="project" value="UniProtKB-ARBA"/>
</dbReference>
<feature type="transmembrane region" description="Helical" evidence="2">
    <location>
        <begin position="176"/>
        <end position="196"/>
    </location>
</feature>
<feature type="transmembrane region" description="Helical" evidence="2">
    <location>
        <begin position="231"/>
        <end position="251"/>
    </location>
</feature>
<evidence type="ECO:0000256" key="2">
    <source>
        <dbReference type="SAM" id="Phobius"/>
    </source>
</evidence>
<comment type="similarity">
    <text evidence="1">Belongs to the UPF0177 family.</text>
</comment>
<dbReference type="PANTHER" id="PTHR39430:SF1">
    <property type="entry name" value="PROTEASE"/>
    <property type="match status" value="1"/>
</dbReference>
<evidence type="ECO:0000313" key="4">
    <source>
        <dbReference type="EMBL" id="KFN87629.1"/>
    </source>
</evidence>
<dbReference type="GO" id="GO:0004175">
    <property type="term" value="F:endopeptidase activity"/>
    <property type="evidence" value="ECO:0007669"/>
    <property type="project" value="UniProtKB-ARBA"/>
</dbReference>
<evidence type="ECO:0000313" key="6">
    <source>
        <dbReference type="Proteomes" id="UP000029382"/>
    </source>
</evidence>
<feature type="transmembrane region" description="Helical" evidence="2">
    <location>
        <begin position="83"/>
        <end position="105"/>
    </location>
</feature>
<feature type="transmembrane region" description="Helical" evidence="2">
    <location>
        <begin position="152"/>
        <end position="170"/>
    </location>
</feature>
<evidence type="ECO:0000313" key="7">
    <source>
        <dbReference type="Proteomes" id="UP000182793"/>
    </source>
</evidence>
<protein>
    <submittedName>
        <fullName evidence="5">CAAX protease self-immunity</fullName>
    </submittedName>
</protein>
<dbReference type="PANTHER" id="PTHR39430">
    <property type="entry name" value="MEMBRANE-ASSOCIATED PROTEASE-RELATED"/>
    <property type="match status" value="1"/>
</dbReference>
<feature type="domain" description="CAAX prenyl protease 2/Lysostaphin resistance protein A-like" evidence="3">
    <location>
        <begin position="114"/>
        <end position="215"/>
    </location>
</feature>
<dbReference type="InterPro" id="IPR003675">
    <property type="entry name" value="Rce1/LyrA-like_dom"/>
</dbReference>
<keyword evidence="5" id="KW-0378">Hydrolase</keyword>
<keyword evidence="2" id="KW-0812">Transmembrane</keyword>
<dbReference type="RefSeq" id="WP_039696926.1">
    <property type="nucleotide sequence ID" value="NZ_AUZH01000022.1"/>
</dbReference>
<dbReference type="Proteomes" id="UP000029382">
    <property type="component" value="Unassembled WGS sequence"/>
</dbReference>
<comment type="caution">
    <text evidence="4">The sequence shown here is derived from an EMBL/GenBank/DDBJ whole genome shotgun (WGS) entry which is preliminary data.</text>
</comment>
<dbReference type="EMBL" id="FOTG01000003">
    <property type="protein sequence ID" value="SFL17986.1"/>
    <property type="molecule type" value="Genomic_DNA"/>
</dbReference>
<proteinExistence type="inferred from homology"/>
<sequence>MIHKLPRLKVLILTLLMAFMELSALPAAFLGQVTFKDIKPMYFILMLNFILALLICWLCQKFWIKSLKFGLQKSGLFSGLQRFGLPAVIAMLAVAITFCIGLAPFDNQPSFWRVFIEGIVYYVGVALVEEVYLRGLLQNLLEDCFENSQNAVLYAILITSFLFGFGHVFGALGQPLGTVICKTVWAMALGVYLGSVYVKTRNLWVPIVLHFVIDLCGIPFCFSTSNQYPQIALVTSLVAFVLLGVYGLLLLKNKD</sequence>
<keyword evidence="2" id="KW-0472">Membrane</keyword>
<gene>
    <name evidence="4" type="ORF">H702_06550</name>
    <name evidence="5" type="ORF">SAMN02910290_00811</name>
</gene>
<keyword evidence="5" id="KW-0645">Protease</keyword>
<feature type="transmembrane region" description="Helical" evidence="2">
    <location>
        <begin position="203"/>
        <end position="225"/>
    </location>
</feature>
<keyword evidence="7" id="KW-1185">Reference proteome</keyword>
<accession>A0A091BSC6</accession>
<dbReference type="Proteomes" id="UP000182793">
    <property type="component" value="Unassembled WGS sequence"/>
</dbReference>
<evidence type="ECO:0000259" key="3">
    <source>
        <dbReference type="Pfam" id="PF02517"/>
    </source>
</evidence>
<keyword evidence="2" id="KW-1133">Transmembrane helix</keyword>
<feature type="transmembrane region" description="Helical" evidence="2">
    <location>
        <begin position="111"/>
        <end position="132"/>
    </location>
</feature>
<dbReference type="Pfam" id="PF02517">
    <property type="entry name" value="Rce1-like"/>
    <property type="match status" value="1"/>
</dbReference>
<name>A0A091BSC6_STREI</name>
<dbReference type="EMBL" id="AUZH01000022">
    <property type="protein sequence ID" value="KFN87629.1"/>
    <property type="molecule type" value="Genomic_DNA"/>
</dbReference>
<feature type="transmembrane region" description="Helical" evidence="2">
    <location>
        <begin position="41"/>
        <end position="63"/>
    </location>
</feature>